<sequence length="133" mass="14864">MKRHDKLIYVVGTISMIVMGLLVIGGIALFLITRIDAATDTHAQREAARLAELPREEEPVEEVGFVIENIVMTSISGTVYWETSDNSSEGIIIFYENNDGSISISESRSEFPQGIQYSEEVTAAIEREFDSFR</sequence>
<dbReference type="RefSeq" id="WP_106195407.1">
    <property type="nucleotide sequence ID" value="NZ_PVTO01000025.1"/>
</dbReference>
<keyword evidence="1" id="KW-0812">Transmembrane</keyword>
<protein>
    <submittedName>
        <fullName evidence="2">Uncharacterized protein</fullName>
    </submittedName>
</protein>
<proteinExistence type="predicted"/>
<name>A0A2T0W113_9LACT</name>
<keyword evidence="1" id="KW-1133">Transmembrane helix</keyword>
<reference evidence="2 3" key="1">
    <citation type="submission" date="2018-03" db="EMBL/GenBank/DDBJ databases">
        <title>Genomic Encyclopedia of Archaeal and Bacterial Type Strains, Phase II (KMG-II): from individual species to whole genera.</title>
        <authorList>
            <person name="Goeker M."/>
        </authorList>
    </citation>
    <scope>NUCLEOTIDE SEQUENCE [LARGE SCALE GENOMIC DNA]</scope>
    <source>
        <strain evidence="2 3">DSM 13175</strain>
    </source>
</reference>
<dbReference type="EMBL" id="PVTO01000025">
    <property type="protein sequence ID" value="PRY78657.1"/>
    <property type="molecule type" value="Genomic_DNA"/>
</dbReference>
<feature type="transmembrane region" description="Helical" evidence="1">
    <location>
        <begin position="7"/>
        <end position="32"/>
    </location>
</feature>
<keyword evidence="3" id="KW-1185">Reference proteome</keyword>
<dbReference type="Proteomes" id="UP000238205">
    <property type="component" value="Unassembled WGS sequence"/>
</dbReference>
<organism evidence="2 3">
    <name type="scientific">Alkalibacterium olivapovliticus</name>
    <dbReference type="NCBI Taxonomy" id="99907"/>
    <lineage>
        <taxon>Bacteria</taxon>
        <taxon>Bacillati</taxon>
        <taxon>Bacillota</taxon>
        <taxon>Bacilli</taxon>
        <taxon>Lactobacillales</taxon>
        <taxon>Carnobacteriaceae</taxon>
        <taxon>Alkalibacterium</taxon>
    </lineage>
</organism>
<keyword evidence="1" id="KW-0472">Membrane</keyword>
<evidence type="ECO:0000313" key="3">
    <source>
        <dbReference type="Proteomes" id="UP000238205"/>
    </source>
</evidence>
<gene>
    <name evidence="2" type="ORF">CLV38_12528</name>
</gene>
<dbReference type="OrthoDB" id="9909447at2"/>
<accession>A0A2T0W113</accession>
<comment type="caution">
    <text evidence="2">The sequence shown here is derived from an EMBL/GenBank/DDBJ whole genome shotgun (WGS) entry which is preliminary data.</text>
</comment>
<evidence type="ECO:0000313" key="2">
    <source>
        <dbReference type="EMBL" id="PRY78657.1"/>
    </source>
</evidence>
<dbReference type="AlphaFoldDB" id="A0A2T0W113"/>
<evidence type="ECO:0000256" key="1">
    <source>
        <dbReference type="SAM" id="Phobius"/>
    </source>
</evidence>